<reference evidence="2" key="1">
    <citation type="submission" date="2016-08" db="EMBL/GenBank/DDBJ databases">
        <title>Sequencing, Assembly and Comparative Genomics of S. aureofaciens ATCC 10762.</title>
        <authorList>
            <person name="Gradnigo J.S."/>
            <person name="Johnson N."/>
            <person name="Somerville G.A."/>
        </authorList>
    </citation>
    <scope>NUCLEOTIDE SEQUENCE [LARGE SCALE GENOMIC DNA]</scope>
    <source>
        <strain evidence="2">ATCC 10762</strain>
    </source>
</reference>
<feature type="region of interest" description="Disordered" evidence="1">
    <location>
        <begin position="71"/>
        <end position="93"/>
    </location>
</feature>
<name>A0A1E7NGQ8_KITAU</name>
<evidence type="ECO:0000313" key="3">
    <source>
        <dbReference type="Proteomes" id="UP000037395"/>
    </source>
</evidence>
<sequence>MARFRPTGAPGASATGVPADRAAELAAELGPSLAELTQAQEEAAAIRAAAAQEAENMRRMAAQRAEEIVAEARDQAPQVRAEAASAVRRPAEAEAGRLLAAADRAVTDVRRRIAERMPALVDRAAAQALPQTEKPGRSR</sequence>
<gene>
    <name evidence="2" type="ORF">HS99_0002345</name>
</gene>
<comment type="caution">
    <text evidence="2">The sequence shown here is derived from an EMBL/GenBank/DDBJ whole genome shotgun (WGS) entry which is preliminary data.</text>
</comment>
<keyword evidence="3" id="KW-1185">Reference proteome</keyword>
<dbReference type="EMBL" id="JPRF03000001">
    <property type="protein sequence ID" value="OEV39838.1"/>
    <property type="molecule type" value="Genomic_DNA"/>
</dbReference>
<accession>A0A1E7NGQ8</accession>
<evidence type="ECO:0000313" key="2">
    <source>
        <dbReference type="EMBL" id="OEV39838.1"/>
    </source>
</evidence>
<proteinExistence type="predicted"/>
<evidence type="ECO:0000256" key="1">
    <source>
        <dbReference type="SAM" id="MobiDB-lite"/>
    </source>
</evidence>
<dbReference type="Proteomes" id="UP000037395">
    <property type="component" value="Unassembled WGS sequence"/>
</dbReference>
<protein>
    <submittedName>
        <fullName evidence="2">Uncharacterized protein</fullName>
    </submittedName>
</protein>
<dbReference type="AlphaFoldDB" id="A0A1E7NGQ8"/>
<organism evidence="2 3">
    <name type="scientific">Kitasatospora aureofaciens</name>
    <name type="common">Streptomyces aureofaciens</name>
    <dbReference type="NCBI Taxonomy" id="1894"/>
    <lineage>
        <taxon>Bacteria</taxon>
        <taxon>Bacillati</taxon>
        <taxon>Actinomycetota</taxon>
        <taxon>Actinomycetes</taxon>
        <taxon>Kitasatosporales</taxon>
        <taxon>Streptomycetaceae</taxon>
        <taxon>Kitasatospora</taxon>
    </lineage>
</organism>
<dbReference type="OrthoDB" id="5198532at2"/>